<evidence type="ECO:0000256" key="1">
    <source>
        <dbReference type="ARBA" id="ARBA00022527"/>
    </source>
</evidence>
<organism evidence="10 11">
    <name type="scientific">Ajellomyces dermatitidis (strain ER-3 / ATCC MYA-2586)</name>
    <name type="common">Blastomyces dermatitidis</name>
    <dbReference type="NCBI Taxonomy" id="559297"/>
    <lineage>
        <taxon>Eukaryota</taxon>
        <taxon>Fungi</taxon>
        <taxon>Dikarya</taxon>
        <taxon>Ascomycota</taxon>
        <taxon>Pezizomycotina</taxon>
        <taxon>Eurotiomycetes</taxon>
        <taxon>Eurotiomycetidae</taxon>
        <taxon>Onygenales</taxon>
        <taxon>Ajellomycetaceae</taxon>
        <taxon>Blastomyces</taxon>
    </lineage>
</organism>
<dbReference type="PANTHER" id="PTHR47448:SF1">
    <property type="entry name" value="SERINE_THREONINE-PROTEIN KINASE STE7 HOMOLOG"/>
    <property type="match status" value="1"/>
</dbReference>
<evidence type="ECO:0000313" key="10">
    <source>
        <dbReference type="EMBL" id="EEQ90281.2"/>
    </source>
</evidence>
<dbReference type="Pfam" id="PF00069">
    <property type="entry name" value="Pkinase"/>
    <property type="match status" value="1"/>
</dbReference>
<dbReference type="PROSITE" id="PS00108">
    <property type="entry name" value="PROTEIN_KINASE_ST"/>
    <property type="match status" value="1"/>
</dbReference>
<feature type="region of interest" description="Disordered" evidence="8">
    <location>
        <begin position="16"/>
        <end position="49"/>
    </location>
</feature>
<evidence type="ECO:0000256" key="3">
    <source>
        <dbReference type="ARBA" id="ARBA00022741"/>
    </source>
</evidence>
<keyword evidence="5 7" id="KW-0067">ATP-binding</keyword>
<accession>A0ABP2F0U9</accession>
<evidence type="ECO:0000256" key="5">
    <source>
        <dbReference type="ARBA" id="ARBA00022840"/>
    </source>
</evidence>
<evidence type="ECO:0000259" key="9">
    <source>
        <dbReference type="PROSITE" id="PS50011"/>
    </source>
</evidence>
<dbReference type="CDD" id="cd06620">
    <property type="entry name" value="PKc_Byr1_like"/>
    <property type="match status" value="1"/>
</dbReference>
<evidence type="ECO:0000256" key="2">
    <source>
        <dbReference type="ARBA" id="ARBA00022679"/>
    </source>
</evidence>
<feature type="binding site" evidence="7">
    <location>
        <position position="97"/>
    </location>
    <ligand>
        <name>ATP</name>
        <dbReference type="ChEBI" id="CHEBI:30616"/>
    </ligand>
</feature>
<dbReference type="RefSeq" id="XP_045277040.1">
    <property type="nucleotide sequence ID" value="XM_045421077.1"/>
</dbReference>
<evidence type="ECO:0000313" key="11">
    <source>
        <dbReference type="Proteomes" id="UP000002039"/>
    </source>
</evidence>
<dbReference type="InterPro" id="IPR011009">
    <property type="entry name" value="Kinase-like_dom_sf"/>
</dbReference>
<keyword evidence="11" id="KW-1185">Reference proteome</keyword>
<dbReference type="PROSITE" id="PS00107">
    <property type="entry name" value="PROTEIN_KINASE_ATP"/>
    <property type="match status" value="1"/>
</dbReference>
<sequence length="559" mass="60533">MGDSFKARTLKRKNVKGLALNSAGPKAGSKSSDGDAQMPGAIGNSDSNRTDTLEIGLEFKLDLRSEDLVVLKELGAGNGGTVSKVMHASTKVIMARKIIRVDAKENVRKQIVRELQVGHDCNSPYIVTFYGAFQNEARDIVLCMEYMDCGSLDRISKDFGPVRVDVLGKIAEYVLGGLVYLYETHRIMHRDIKPSNVLINSRGNIKLCDFGVATETVNSIADTFVGTSTYMAPERIQGGAYTVRSDVWSVGLTIMELAVGRFPFDATDSAAGDRASAGPMGILDLLQQIVHEPAPKLPKSDAFPPILDDFVAKCLLKKPEERPTPRELYDKDAFLQAAKRTPVNLREWAISMMEQHNRKSYLAPPAPKAITRDGSRDSISHSRNAETSPRPRFTPTSGEIPLNIAREPNSNSSSSSGARMYSDPMSAIEPSSTMGFEHLSLGSATHHHPDYNHTHNPAHNPLQHLTSNGTSNSSAKSNNNNNNNGHPHSHSTRQYPSHPHIDTSVPQYASPMSASAATTRAAIQSATLPSRPAPPPSGPLPAPPGSAGSGGWRTHSHRV</sequence>
<keyword evidence="4 10" id="KW-0418">Kinase</keyword>
<evidence type="ECO:0000256" key="7">
    <source>
        <dbReference type="PROSITE-ProRule" id="PRU10141"/>
    </source>
</evidence>
<dbReference type="InterPro" id="IPR008271">
    <property type="entry name" value="Ser/Thr_kinase_AS"/>
</dbReference>
<feature type="region of interest" description="Disordered" evidence="8">
    <location>
        <begin position="359"/>
        <end position="559"/>
    </location>
</feature>
<proteinExistence type="inferred from homology"/>
<feature type="domain" description="Protein kinase" evidence="9">
    <location>
        <begin position="68"/>
        <end position="335"/>
    </location>
</feature>
<dbReference type="GeneID" id="69027417"/>
<feature type="compositionally biased region" description="Pro residues" evidence="8">
    <location>
        <begin position="531"/>
        <end position="544"/>
    </location>
</feature>
<feature type="compositionally biased region" description="Polar residues" evidence="8">
    <location>
        <begin position="504"/>
        <end position="524"/>
    </location>
</feature>
<evidence type="ECO:0000256" key="8">
    <source>
        <dbReference type="SAM" id="MobiDB-lite"/>
    </source>
</evidence>
<gene>
    <name evidence="10" type="ORF">BDCG_05401</name>
</gene>
<protein>
    <submittedName>
        <fullName evidence="10">STE/STE7/MEK1 protein kinase</fullName>
    </submittedName>
</protein>
<dbReference type="SUPFAM" id="SSF56112">
    <property type="entry name" value="Protein kinase-like (PK-like)"/>
    <property type="match status" value="1"/>
</dbReference>
<dbReference type="GO" id="GO:0016301">
    <property type="term" value="F:kinase activity"/>
    <property type="evidence" value="ECO:0007669"/>
    <property type="project" value="UniProtKB-KW"/>
</dbReference>
<keyword evidence="3 7" id="KW-0547">Nucleotide-binding</keyword>
<evidence type="ECO:0000256" key="6">
    <source>
        <dbReference type="ARBA" id="ARBA00038035"/>
    </source>
</evidence>
<dbReference type="PROSITE" id="PS50011">
    <property type="entry name" value="PROTEIN_KINASE_DOM"/>
    <property type="match status" value="1"/>
</dbReference>
<dbReference type="EMBL" id="EQ999977">
    <property type="protein sequence ID" value="EEQ90281.2"/>
    <property type="molecule type" value="Genomic_DNA"/>
</dbReference>
<dbReference type="Proteomes" id="UP000002039">
    <property type="component" value="Unassembled WGS sequence"/>
</dbReference>
<reference evidence="11" key="1">
    <citation type="journal article" date="2015" name="PLoS Genet.">
        <title>The dynamic genome and transcriptome of the human fungal pathogen Blastomyces and close relative Emmonsia.</title>
        <authorList>
            <person name="Munoz J.F."/>
            <person name="Gauthier G.M."/>
            <person name="Desjardins C.A."/>
            <person name="Gallo J.E."/>
            <person name="Holder J."/>
            <person name="Sullivan T.D."/>
            <person name="Marty A.J."/>
            <person name="Carmen J.C."/>
            <person name="Chen Z."/>
            <person name="Ding L."/>
            <person name="Gujja S."/>
            <person name="Magrini V."/>
            <person name="Misas E."/>
            <person name="Mitreva M."/>
            <person name="Priest M."/>
            <person name="Saif S."/>
            <person name="Whiston E.A."/>
            <person name="Young S."/>
            <person name="Zeng Q."/>
            <person name="Goldman W.E."/>
            <person name="Mardis E.R."/>
            <person name="Taylor J.W."/>
            <person name="McEwen J.G."/>
            <person name="Clay O.K."/>
            <person name="Klein B.S."/>
            <person name="Cuomo C.A."/>
        </authorList>
    </citation>
    <scope>NUCLEOTIDE SEQUENCE [LARGE SCALE GENOMIC DNA]</scope>
    <source>
        <strain evidence="11">ER-3 / ATCC MYA-2586</strain>
    </source>
</reference>
<dbReference type="InterPro" id="IPR050915">
    <property type="entry name" value="MAP_kinase_kinase"/>
</dbReference>
<dbReference type="Gene3D" id="1.10.510.10">
    <property type="entry name" value="Transferase(Phosphotransferase) domain 1"/>
    <property type="match status" value="1"/>
</dbReference>
<keyword evidence="2" id="KW-0808">Transferase</keyword>
<dbReference type="PANTHER" id="PTHR47448">
    <property type="entry name" value="DUAL SPECIFICITY MITOGEN-ACTIVATED PROTEIN KINASE KINASE DSOR1-LIKE PROTEIN"/>
    <property type="match status" value="1"/>
</dbReference>
<feature type="compositionally biased region" description="Low complexity" evidence="8">
    <location>
        <begin position="466"/>
        <end position="486"/>
    </location>
</feature>
<comment type="similarity">
    <text evidence="6">Belongs to the protein kinase superfamily. STE Ser/Thr protein kinase family. MAP kinase kinase subfamily.</text>
</comment>
<dbReference type="InterPro" id="IPR000719">
    <property type="entry name" value="Prot_kinase_dom"/>
</dbReference>
<evidence type="ECO:0000256" key="4">
    <source>
        <dbReference type="ARBA" id="ARBA00022777"/>
    </source>
</evidence>
<dbReference type="InterPro" id="IPR017441">
    <property type="entry name" value="Protein_kinase_ATP_BS"/>
</dbReference>
<name>A0ABP2F0U9_AJEDR</name>
<dbReference type="Gene3D" id="3.30.200.20">
    <property type="entry name" value="Phosphorylase Kinase, domain 1"/>
    <property type="match status" value="1"/>
</dbReference>
<feature type="compositionally biased region" description="Basic and acidic residues" evidence="8">
    <location>
        <begin position="370"/>
        <end position="384"/>
    </location>
</feature>
<keyword evidence="1" id="KW-0723">Serine/threonine-protein kinase</keyword>
<dbReference type="InterPro" id="IPR049613">
    <property type="entry name" value="Byr1-like_cat"/>
</dbReference>
<dbReference type="SMART" id="SM00220">
    <property type="entry name" value="S_TKc"/>
    <property type="match status" value="1"/>
</dbReference>